<evidence type="ECO:0000313" key="1">
    <source>
        <dbReference type="EMBL" id="MFC4669169.1"/>
    </source>
</evidence>
<dbReference type="RefSeq" id="WP_380717579.1">
    <property type="nucleotide sequence ID" value="NZ_JBHSGI010000009.1"/>
</dbReference>
<dbReference type="InterPro" id="IPR009211">
    <property type="entry name" value="TagJ"/>
</dbReference>
<organism evidence="1 2">
    <name type="scientific">Seohaeicola nanhaiensis</name>
    <dbReference type="NCBI Taxonomy" id="1387282"/>
    <lineage>
        <taxon>Bacteria</taxon>
        <taxon>Pseudomonadati</taxon>
        <taxon>Pseudomonadota</taxon>
        <taxon>Alphaproteobacteria</taxon>
        <taxon>Rhodobacterales</taxon>
        <taxon>Roseobacteraceae</taxon>
        <taxon>Seohaeicola</taxon>
    </lineage>
</organism>
<protein>
    <submittedName>
        <fullName evidence="1">Type VI secretion system accessory protein TagJ</fullName>
    </submittedName>
</protein>
<keyword evidence="2" id="KW-1185">Reference proteome</keyword>
<dbReference type="SUPFAM" id="SSF144059">
    <property type="entry name" value="ImpE-like"/>
    <property type="match status" value="1"/>
</dbReference>
<evidence type="ECO:0000313" key="2">
    <source>
        <dbReference type="Proteomes" id="UP001595973"/>
    </source>
</evidence>
<dbReference type="PIRSF" id="PIRSF029288">
    <property type="entry name" value="SciE_ImpE"/>
    <property type="match status" value="1"/>
</dbReference>
<dbReference type="Pfam" id="PF14559">
    <property type="entry name" value="TPR_19"/>
    <property type="match status" value="1"/>
</dbReference>
<dbReference type="EMBL" id="JBHSGI010000009">
    <property type="protein sequence ID" value="MFC4669169.1"/>
    <property type="molecule type" value="Genomic_DNA"/>
</dbReference>
<name>A0ABV9KGD4_9RHOB</name>
<accession>A0ABV9KGD4</accession>
<comment type="caution">
    <text evidence="1">The sequence shown here is derived from an EMBL/GenBank/DDBJ whole genome shotgun (WGS) entry which is preliminary data.</text>
</comment>
<proteinExistence type="predicted"/>
<sequence>MTPEEHLKSGDLDATLTALQDKVRKDPANAKLRIFLFQLLCVLGDWKRAITQLKLSAEMDPLATMMAKTYREAIICEVYREKVFAGEKSPLVFGEPQEWLALLIEAQKLLGSGKTTEAANLRARAFDAAPATSGEADGVRFEWIADADMRLGPVLEVIVNGRYFWLPFNAIAKLEMEAPSDLRDAVWTAATLTLANGGEVPALIPTRYAGTTPGGDAAEKLARATSWTDLGAETFAGSGQRLLATDQADIALLDLRLLKMDGAEGAGSDVKDTGQDG</sequence>
<dbReference type="Proteomes" id="UP001595973">
    <property type="component" value="Unassembled WGS sequence"/>
</dbReference>
<dbReference type="Gene3D" id="1.25.40.10">
    <property type="entry name" value="Tetratricopeptide repeat domain"/>
    <property type="match status" value="1"/>
</dbReference>
<reference evidence="2" key="1">
    <citation type="journal article" date="2019" name="Int. J. Syst. Evol. Microbiol.">
        <title>The Global Catalogue of Microorganisms (GCM) 10K type strain sequencing project: providing services to taxonomists for standard genome sequencing and annotation.</title>
        <authorList>
            <consortium name="The Broad Institute Genomics Platform"/>
            <consortium name="The Broad Institute Genome Sequencing Center for Infectious Disease"/>
            <person name="Wu L."/>
            <person name="Ma J."/>
        </authorList>
    </citation>
    <scope>NUCLEOTIDE SEQUENCE [LARGE SCALE GENOMIC DNA]</scope>
    <source>
        <strain evidence="2">CGMCC 4.7283</strain>
    </source>
</reference>
<dbReference type="InterPro" id="IPR011990">
    <property type="entry name" value="TPR-like_helical_dom_sf"/>
</dbReference>
<dbReference type="Pfam" id="PF07024">
    <property type="entry name" value="ImpE"/>
    <property type="match status" value="1"/>
</dbReference>
<gene>
    <name evidence="1" type="ORF">ACFO5X_11435</name>
</gene>